<dbReference type="Gene3D" id="1.20.1250.40">
    <property type="match status" value="1"/>
</dbReference>
<evidence type="ECO:0000256" key="9">
    <source>
        <dbReference type="ARBA" id="ARBA00072215"/>
    </source>
</evidence>
<dbReference type="InterPro" id="IPR001005">
    <property type="entry name" value="SANT/Myb"/>
</dbReference>
<dbReference type="FunFam" id="1.10.10.10:FF:000087">
    <property type="entry name" value="Transcriptional adapter 2"/>
    <property type="match status" value="1"/>
</dbReference>
<dbReference type="PROSITE" id="PS51293">
    <property type="entry name" value="SANT"/>
    <property type="match status" value="1"/>
</dbReference>
<dbReference type="PANTHER" id="PTHR12374">
    <property type="entry name" value="TRANSCRIPTIONAL ADAPTOR 2 ADA2 -RELATED"/>
    <property type="match status" value="1"/>
</dbReference>
<dbReference type="Gene3D" id="1.10.10.60">
    <property type="entry name" value="Homeodomain-like"/>
    <property type="match status" value="1"/>
</dbReference>
<dbReference type="InterPro" id="IPR010997">
    <property type="entry name" value="HRDC-like_sf"/>
</dbReference>
<comment type="similarity">
    <text evidence="8">Belongs to the eukaryotic RPB4 RNA polymerase subunit family.</text>
</comment>
<comment type="caution">
    <text evidence="14">The sequence shown here is derived from an EMBL/GenBank/DDBJ whole genome shotgun (WGS) entry which is preliminary data.</text>
</comment>
<dbReference type="FunFam" id="1.20.1250.40:FF:000001">
    <property type="entry name" value="DNA-directed RNA polymerase II subunit RPB4"/>
    <property type="match status" value="1"/>
</dbReference>
<dbReference type="Gene3D" id="1.10.10.10">
    <property type="entry name" value="Winged helix-like DNA-binding domain superfamily/Winged helix DNA-binding domain"/>
    <property type="match status" value="1"/>
</dbReference>
<dbReference type="InterPro" id="IPR055141">
    <property type="entry name" value="TADA2A_B-like_dom"/>
</dbReference>
<dbReference type="EMBL" id="JBDJPC010000009">
    <property type="protein sequence ID" value="KAL1491434.1"/>
    <property type="molecule type" value="Genomic_DNA"/>
</dbReference>
<dbReference type="Pfam" id="PF00249">
    <property type="entry name" value="Myb_DNA-binding"/>
    <property type="match status" value="1"/>
</dbReference>
<dbReference type="SMART" id="SM00717">
    <property type="entry name" value="SANT"/>
    <property type="match status" value="1"/>
</dbReference>
<dbReference type="SMART" id="SM00657">
    <property type="entry name" value="RPOL4c"/>
    <property type="match status" value="1"/>
</dbReference>
<keyword evidence="4" id="KW-0863">Zinc-finger</keyword>
<evidence type="ECO:0000259" key="12">
    <source>
        <dbReference type="PROSITE" id="PS50934"/>
    </source>
</evidence>
<dbReference type="InterPro" id="IPR036388">
    <property type="entry name" value="WH-like_DNA-bd_sf"/>
</dbReference>
<dbReference type="InterPro" id="IPR038324">
    <property type="entry name" value="Rpb4/RPC9_sf"/>
</dbReference>
<dbReference type="InterPro" id="IPR006590">
    <property type="entry name" value="RNA_pol_Rpb4/RPC9_core"/>
</dbReference>
<dbReference type="Proteomes" id="UP001566132">
    <property type="component" value="Unassembled WGS sequence"/>
</dbReference>
<dbReference type="InterPro" id="IPR007526">
    <property type="entry name" value="SWIRM"/>
</dbReference>
<name>A0ABD1ECG9_HYPHA</name>
<organism evidence="14 15">
    <name type="scientific">Hypothenemus hampei</name>
    <name type="common">Coffee berry borer</name>
    <dbReference type="NCBI Taxonomy" id="57062"/>
    <lineage>
        <taxon>Eukaryota</taxon>
        <taxon>Metazoa</taxon>
        <taxon>Ecdysozoa</taxon>
        <taxon>Arthropoda</taxon>
        <taxon>Hexapoda</taxon>
        <taxon>Insecta</taxon>
        <taxon>Pterygota</taxon>
        <taxon>Neoptera</taxon>
        <taxon>Endopterygota</taxon>
        <taxon>Coleoptera</taxon>
        <taxon>Polyphaga</taxon>
        <taxon>Cucujiformia</taxon>
        <taxon>Curculionidae</taxon>
        <taxon>Scolytinae</taxon>
        <taxon>Hypothenemus</taxon>
    </lineage>
</organism>
<keyword evidence="6" id="KW-0804">Transcription</keyword>
<evidence type="ECO:0000256" key="10">
    <source>
        <dbReference type="ARBA" id="ARBA00073914"/>
    </source>
</evidence>
<evidence type="ECO:0000256" key="3">
    <source>
        <dbReference type="ARBA" id="ARBA00022723"/>
    </source>
</evidence>
<evidence type="ECO:0000256" key="8">
    <source>
        <dbReference type="ARBA" id="ARBA00025724"/>
    </source>
</evidence>
<dbReference type="PANTHER" id="PTHR12374:SF20">
    <property type="entry name" value="TRANSCRIPTIONAL ADAPTER 2-ALPHA"/>
    <property type="match status" value="1"/>
</dbReference>
<keyword evidence="3" id="KW-0479">Metal-binding</keyword>
<keyword evidence="15" id="KW-1185">Reference proteome</keyword>
<evidence type="ECO:0000256" key="7">
    <source>
        <dbReference type="ARBA" id="ARBA00023242"/>
    </source>
</evidence>
<evidence type="ECO:0000256" key="6">
    <source>
        <dbReference type="ARBA" id="ARBA00023163"/>
    </source>
</evidence>
<dbReference type="SUPFAM" id="SSF47819">
    <property type="entry name" value="HRDC-like"/>
    <property type="match status" value="1"/>
</dbReference>
<feature type="domain" description="SANT" evidence="13">
    <location>
        <begin position="96"/>
        <end position="144"/>
    </location>
</feature>
<sequence>MANTNTDLTEEDAADLQFPKDKQSSAAYQKAKISDKNVVIGRCPNCFSELVLRYVFCEPCKLHICLECFANGAEFRDHKNDHDYRILTTNFVLFDNSDWTAEEELKLLESLQFYGNWNLVALDFPNRTLSEIKEHYEYFYLDGYGSKQMPVHKKELVIPEPIIPYNIQITDSEDPPRYAPNTIGYQSLAGYNPPRGDFENEYDKNAEDLVASLETIDLDDPYYETLTDLQYAITQSYNNRLRERQRRKSIIAQHGLLLLRKTFTWLHRYDLSITRSVCEKFLRFMPLCDPTKFEMLMEGMHRTGELKIYIERLLSLRRMGITTMAEGRMFLKLNQIHQENKQHIKMFRTKPQYNWKNNKNANVILPKFSRKRTLGAPLDIVGLPGFDKLTEKEKEMCSNTRLVPATYLELKDTLIAEYMKFGHVKLQKARNLLKIDVNKTRKLYDFLVAEGYIKKFENAETLLISEVHMLLEHRKAQNESAEDEQEFSDVFMKTLTYTDRFRKFKNKETISAVRNLLNQKKLHKFELAAIANLCPETAEEAKSLIPSLEGRFEDDELQAVLDDIQTKRSIQY</sequence>
<comment type="subcellular location">
    <subcellularLocation>
        <location evidence="1">Nucleus</location>
    </subcellularLocation>
</comment>
<gene>
    <name evidence="14" type="ORF">ABEB36_012033</name>
</gene>
<dbReference type="InterPro" id="IPR009057">
    <property type="entry name" value="Homeodomain-like_sf"/>
</dbReference>
<dbReference type="Pfam" id="PF25299">
    <property type="entry name" value="ZZ_ADA2"/>
    <property type="match status" value="1"/>
</dbReference>
<evidence type="ECO:0000259" key="13">
    <source>
        <dbReference type="PROSITE" id="PS51293"/>
    </source>
</evidence>
<dbReference type="InterPro" id="IPR017884">
    <property type="entry name" value="SANT_dom"/>
</dbReference>
<feature type="domain" description="SWIRM" evidence="12">
    <location>
        <begin position="369"/>
        <end position="464"/>
    </location>
</feature>
<dbReference type="GO" id="GO:0000428">
    <property type="term" value="C:DNA-directed RNA polymerase complex"/>
    <property type="evidence" value="ECO:0007669"/>
    <property type="project" value="UniProtKB-KW"/>
</dbReference>
<dbReference type="PROSITE" id="PS50934">
    <property type="entry name" value="SWIRM"/>
    <property type="match status" value="1"/>
</dbReference>
<dbReference type="GO" id="GO:0005654">
    <property type="term" value="C:nucleoplasm"/>
    <property type="evidence" value="ECO:0007669"/>
    <property type="project" value="UniProtKB-ARBA"/>
</dbReference>
<dbReference type="Pfam" id="PF22941">
    <property type="entry name" value="TADA2A-like_3rd"/>
    <property type="match status" value="1"/>
</dbReference>
<dbReference type="AlphaFoldDB" id="A0ABD1ECG9"/>
<dbReference type="InterPro" id="IPR000433">
    <property type="entry name" value="Znf_ZZ"/>
</dbReference>
<dbReference type="Pfam" id="PF04433">
    <property type="entry name" value="SWIRM"/>
    <property type="match status" value="1"/>
</dbReference>
<feature type="domain" description="Myb-like" evidence="11">
    <location>
        <begin position="97"/>
        <end position="140"/>
    </location>
</feature>
<dbReference type="GO" id="GO:0140672">
    <property type="term" value="C:ATAC complex"/>
    <property type="evidence" value="ECO:0007669"/>
    <property type="project" value="UniProtKB-ARBA"/>
</dbReference>
<proteinExistence type="inferred from homology"/>
<accession>A0ABD1ECG9</accession>
<evidence type="ECO:0000313" key="15">
    <source>
        <dbReference type="Proteomes" id="UP001566132"/>
    </source>
</evidence>
<evidence type="ECO:0000256" key="1">
    <source>
        <dbReference type="ARBA" id="ARBA00004123"/>
    </source>
</evidence>
<evidence type="ECO:0000259" key="11">
    <source>
        <dbReference type="PROSITE" id="PS50090"/>
    </source>
</evidence>
<protein>
    <recommendedName>
        <fullName evidence="9">DNA-directed RNA polymerase II subunit RPB4</fullName>
    </recommendedName>
    <alternativeName>
        <fullName evidence="10">DNA-directed RNA polymerase II subunit rpb4</fullName>
    </alternativeName>
</protein>
<keyword evidence="2" id="KW-0240">DNA-directed RNA polymerase</keyword>
<dbReference type="PROSITE" id="PS50090">
    <property type="entry name" value="MYB_LIKE"/>
    <property type="match status" value="1"/>
</dbReference>
<dbReference type="GO" id="GO:0008270">
    <property type="term" value="F:zinc ion binding"/>
    <property type="evidence" value="ECO:0007669"/>
    <property type="project" value="UniProtKB-KW"/>
</dbReference>
<evidence type="ECO:0000256" key="5">
    <source>
        <dbReference type="ARBA" id="ARBA00022833"/>
    </source>
</evidence>
<dbReference type="Pfam" id="PF03874">
    <property type="entry name" value="RNA_pol_Rpb4"/>
    <property type="match status" value="1"/>
</dbReference>
<dbReference type="SUPFAM" id="SSF46689">
    <property type="entry name" value="Homeodomain-like"/>
    <property type="match status" value="2"/>
</dbReference>
<keyword evidence="5" id="KW-0862">Zinc</keyword>
<reference evidence="14 15" key="1">
    <citation type="submission" date="2024-05" db="EMBL/GenBank/DDBJ databases">
        <title>Genetic variation in Jamaican populations of the coffee berry borer (Hypothenemus hampei).</title>
        <authorList>
            <person name="Errbii M."/>
            <person name="Myrie A."/>
        </authorList>
    </citation>
    <scope>NUCLEOTIDE SEQUENCE [LARGE SCALE GENOMIC DNA]</scope>
    <source>
        <strain evidence="14">JA-Hopewell-2020-01-JO</strain>
        <tissue evidence="14">Whole body</tissue>
    </source>
</reference>
<evidence type="ECO:0000256" key="4">
    <source>
        <dbReference type="ARBA" id="ARBA00022771"/>
    </source>
</evidence>
<evidence type="ECO:0000256" key="2">
    <source>
        <dbReference type="ARBA" id="ARBA00022478"/>
    </source>
</evidence>
<dbReference type="InterPro" id="IPR005574">
    <property type="entry name" value="Rpb4/RPC9"/>
</dbReference>
<keyword evidence="7" id="KW-0539">Nucleus</keyword>
<evidence type="ECO:0000313" key="14">
    <source>
        <dbReference type="EMBL" id="KAL1491434.1"/>
    </source>
</evidence>